<comment type="cofactor">
    <cofactor evidence="13">
        <name>Zn(2+)</name>
        <dbReference type="ChEBI" id="CHEBI:29105"/>
    </cofactor>
    <text evidence="13">Binds 1 zinc ion per subunit.</text>
</comment>
<accession>A0A1F7J5H6</accession>
<evidence type="ECO:0000256" key="6">
    <source>
        <dbReference type="ARBA" id="ARBA00022723"/>
    </source>
</evidence>
<dbReference type="InterPro" id="IPR024909">
    <property type="entry name" value="Cys-tRNA/MSH_ligase"/>
</dbReference>
<gene>
    <name evidence="13" type="primary">cysS</name>
    <name evidence="16" type="ORF">A3B50_01125</name>
</gene>
<keyword evidence="9 13" id="KW-0067">ATP-binding</keyword>
<evidence type="ECO:0000256" key="1">
    <source>
        <dbReference type="ARBA" id="ARBA00004496"/>
    </source>
</evidence>
<feature type="binding site" evidence="13">
    <location>
        <position position="223"/>
    </location>
    <ligand>
        <name>Zn(2+)</name>
        <dbReference type="ChEBI" id="CHEBI:29105"/>
    </ligand>
</feature>
<dbReference type="EC" id="6.1.1.16" evidence="13"/>
<dbReference type="GO" id="GO:0008270">
    <property type="term" value="F:zinc ion binding"/>
    <property type="evidence" value="ECO:0007669"/>
    <property type="project" value="UniProtKB-UniRule"/>
</dbReference>
<dbReference type="EMBL" id="MGAQ01000010">
    <property type="protein sequence ID" value="OGK50864.1"/>
    <property type="molecule type" value="Genomic_DNA"/>
</dbReference>
<evidence type="ECO:0000259" key="15">
    <source>
        <dbReference type="Pfam" id="PF01406"/>
    </source>
</evidence>
<dbReference type="InterPro" id="IPR009080">
    <property type="entry name" value="tRNAsynth_Ia_anticodon-bd"/>
</dbReference>
<keyword evidence="11 13" id="KW-0030">Aminoacyl-tRNA synthetase</keyword>
<evidence type="ECO:0000256" key="3">
    <source>
        <dbReference type="ARBA" id="ARBA00011245"/>
    </source>
</evidence>
<evidence type="ECO:0000313" key="16">
    <source>
        <dbReference type="EMBL" id="OGK50864.1"/>
    </source>
</evidence>
<name>A0A1F7J5H6_9BACT</name>
<keyword evidence="5 13" id="KW-0436">Ligase</keyword>
<dbReference type="SUPFAM" id="SSF52374">
    <property type="entry name" value="Nucleotidylyl transferase"/>
    <property type="match status" value="1"/>
</dbReference>
<evidence type="ECO:0000256" key="13">
    <source>
        <dbReference type="HAMAP-Rule" id="MF_00041"/>
    </source>
</evidence>
<dbReference type="Gene3D" id="1.20.120.1910">
    <property type="entry name" value="Cysteine-tRNA ligase, C-terminal anti-codon recognition domain"/>
    <property type="match status" value="1"/>
</dbReference>
<evidence type="ECO:0000256" key="4">
    <source>
        <dbReference type="ARBA" id="ARBA00022490"/>
    </source>
</evidence>
<keyword evidence="4 13" id="KW-0963">Cytoplasm</keyword>
<feature type="coiled-coil region" evidence="14">
    <location>
        <begin position="415"/>
        <end position="442"/>
    </location>
</feature>
<keyword evidence="6 13" id="KW-0479">Metal-binding</keyword>
<dbReference type="FunFam" id="3.40.50.620:FF:000130">
    <property type="entry name" value="Cysteine--tRNA ligase"/>
    <property type="match status" value="1"/>
</dbReference>
<dbReference type="Pfam" id="PF01406">
    <property type="entry name" value="tRNA-synt_1e"/>
    <property type="match status" value="1"/>
</dbReference>
<dbReference type="NCBIfam" id="TIGR00435">
    <property type="entry name" value="cysS"/>
    <property type="match status" value="1"/>
</dbReference>
<keyword evidence="10 13" id="KW-0648">Protein biosynthesis</keyword>
<dbReference type="AlphaFoldDB" id="A0A1F7J5H6"/>
<dbReference type="InterPro" id="IPR015803">
    <property type="entry name" value="Cys-tRNA-ligase"/>
</dbReference>
<proteinExistence type="inferred from homology"/>
<dbReference type="InterPro" id="IPR032678">
    <property type="entry name" value="tRNA-synt_1_cat_dom"/>
</dbReference>
<keyword evidence="7 13" id="KW-0547">Nucleotide-binding</keyword>
<dbReference type="GO" id="GO:0004817">
    <property type="term" value="F:cysteine-tRNA ligase activity"/>
    <property type="evidence" value="ECO:0007669"/>
    <property type="project" value="UniProtKB-UniRule"/>
</dbReference>
<feature type="binding site" evidence="13">
    <location>
        <position position="27"/>
    </location>
    <ligand>
        <name>Zn(2+)</name>
        <dbReference type="ChEBI" id="CHEBI:29105"/>
    </ligand>
</feature>
<dbReference type="InterPro" id="IPR014729">
    <property type="entry name" value="Rossmann-like_a/b/a_fold"/>
</dbReference>
<dbReference type="HAMAP" id="MF_00041">
    <property type="entry name" value="Cys_tRNA_synth"/>
    <property type="match status" value="1"/>
</dbReference>
<dbReference type="Gene3D" id="3.40.50.620">
    <property type="entry name" value="HUPs"/>
    <property type="match status" value="1"/>
</dbReference>
<evidence type="ECO:0000256" key="10">
    <source>
        <dbReference type="ARBA" id="ARBA00022917"/>
    </source>
</evidence>
<dbReference type="PANTHER" id="PTHR10890">
    <property type="entry name" value="CYSTEINYL-TRNA SYNTHETASE"/>
    <property type="match status" value="1"/>
</dbReference>
<organism evidence="16 17">
    <name type="scientific">Candidatus Roizmanbacteria bacterium RIFCSPLOWO2_01_FULL_40_42</name>
    <dbReference type="NCBI Taxonomy" id="1802066"/>
    <lineage>
        <taxon>Bacteria</taxon>
        <taxon>Candidatus Roizmaniibacteriota</taxon>
    </lineage>
</organism>
<evidence type="ECO:0000256" key="11">
    <source>
        <dbReference type="ARBA" id="ARBA00023146"/>
    </source>
</evidence>
<evidence type="ECO:0000256" key="9">
    <source>
        <dbReference type="ARBA" id="ARBA00022840"/>
    </source>
</evidence>
<evidence type="ECO:0000256" key="5">
    <source>
        <dbReference type="ARBA" id="ARBA00022598"/>
    </source>
</evidence>
<dbReference type="CDD" id="cd00672">
    <property type="entry name" value="CysRS_core"/>
    <property type="match status" value="1"/>
</dbReference>
<reference evidence="16 17" key="1">
    <citation type="journal article" date="2016" name="Nat. Commun.">
        <title>Thousands of microbial genomes shed light on interconnected biogeochemical processes in an aquifer system.</title>
        <authorList>
            <person name="Anantharaman K."/>
            <person name="Brown C.T."/>
            <person name="Hug L.A."/>
            <person name="Sharon I."/>
            <person name="Castelle C.J."/>
            <person name="Probst A.J."/>
            <person name="Thomas B.C."/>
            <person name="Singh A."/>
            <person name="Wilkins M.J."/>
            <person name="Karaoz U."/>
            <person name="Brodie E.L."/>
            <person name="Williams K.H."/>
            <person name="Hubbard S.S."/>
            <person name="Banfield J.F."/>
        </authorList>
    </citation>
    <scope>NUCLEOTIDE SEQUENCE [LARGE SCALE GENOMIC DNA]</scope>
</reference>
<dbReference type="GO" id="GO:0005829">
    <property type="term" value="C:cytosol"/>
    <property type="evidence" value="ECO:0007669"/>
    <property type="project" value="TreeGrafter"/>
</dbReference>
<keyword evidence="14" id="KW-0175">Coiled coil</keyword>
<feature type="short sequence motif" description="'HIGH' region" evidence="13">
    <location>
        <begin position="29"/>
        <end position="39"/>
    </location>
</feature>
<evidence type="ECO:0000256" key="7">
    <source>
        <dbReference type="ARBA" id="ARBA00022741"/>
    </source>
</evidence>
<comment type="catalytic activity">
    <reaction evidence="12 13">
        <text>tRNA(Cys) + L-cysteine + ATP = L-cysteinyl-tRNA(Cys) + AMP + diphosphate</text>
        <dbReference type="Rhea" id="RHEA:17773"/>
        <dbReference type="Rhea" id="RHEA-COMP:9661"/>
        <dbReference type="Rhea" id="RHEA-COMP:9679"/>
        <dbReference type="ChEBI" id="CHEBI:30616"/>
        <dbReference type="ChEBI" id="CHEBI:33019"/>
        <dbReference type="ChEBI" id="CHEBI:35235"/>
        <dbReference type="ChEBI" id="CHEBI:78442"/>
        <dbReference type="ChEBI" id="CHEBI:78517"/>
        <dbReference type="ChEBI" id="CHEBI:456215"/>
        <dbReference type="EC" id="6.1.1.16"/>
    </reaction>
</comment>
<evidence type="ECO:0000256" key="2">
    <source>
        <dbReference type="ARBA" id="ARBA00005594"/>
    </source>
</evidence>
<protein>
    <recommendedName>
        <fullName evidence="13">Cysteine--tRNA ligase</fullName>
        <ecNumber evidence="13">6.1.1.16</ecNumber>
    </recommendedName>
    <alternativeName>
        <fullName evidence="13">Cysteinyl-tRNA synthetase</fullName>
        <shortName evidence="13">CysRS</shortName>
    </alternativeName>
</protein>
<evidence type="ECO:0000256" key="8">
    <source>
        <dbReference type="ARBA" id="ARBA00022833"/>
    </source>
</evidence>
<feature type="binding site" evidence="13">
    <location>
        <position position="283"/>
    </location>
    <ligand>
        <name>ATP</name>
        <dbReference type="ChEBI" id="CHEBI:30616"/>
    </ligand>
</feature>
<dbReference type="PRINTS" id="PR00983">
    <property type="entry name" value="TRNASYNTHCYS"/>
</dbReference>
<evidence type="ECO:0000256" key="12">
    <source>
        <dbReference type="ARBA" id="ARBA00047398"/>
    </source>
</evidence>
<feature type="domain" description="tRNA synthetases class I catalytic" evidence="15">
    <location>
        <begin position="15"/>
        <end position="328"/>
    </location>
</feature>
<evidence type="ECO:0000256" key="14">
    <source>
        <dbReference type="SAM" id="Coils"/>
    </source>
</evidence>
<dbReference type="SUPFAM" id="SSF47323">
    <property type="entry name" value="Anticodon-binding domain of a subclass of class I aminoacyl-tRNA synthetases"/>
    <property type="match status" value="1"/>
</dbReference>
<comment type="subunit">
    <text evidence="3 13">Monomer.</text>
</comment>
<keyword evidence="8 13" id="KW-0862">Zinc</keyword>
<comment type="subcellular location">
    <subcellularLocation>
        <location evidence="1 13">Cytoplasm</location>
    </subcellularLocation>
</comment>
<comment type="similarity">
    <text evidence="2 13">Belongs to the class-I aminoacyl-tRNA synthetase family.</text>
</comment>
<feature type="binding site" evidence="13">
    <location>
        <position position="248"/>
    </location>
    <ligand>
        <name>Zn(2+)</name>
        <dbReference type="ChEBI" id="CHEBI:29105"/>
    </ligand>
</feature>
<sequence length="467" mass="53931">MKLYNSLSRKIEELKPLKPPLVTLYACGPTVYDYTHIGHLRTYTNIDLLRRSFEYQNFNVKHVMNITDVGHLTGDDDSGEDKLEKKAKGSGKTVWEVAKFYADFFEKSLKALNVLLPKQLVKATDHIKDMIALIQQLQEKGFTYETKEAVYFDTSKFSSYGKLSGQKLTEKLQQARKEVHIDAEKKSPSDFALWFKKQGRFADHEMSWESPWGEGFPGWHIECSAMSMKYLGETIDIHAGGIDHLPVHHENEIAQSEAATGKPFVKIWFHNEFLLVDGQKMSKSLNNFYTIDDVAKKKIESMALRLLFLQTHYRKQMNFTWEAVQAAQLAYRNLQDQITALRQQKERTSLSEDKLSKVDDFRKRFVDATSSDLQIPQALAIMWELLKSNVPSPDKLDLVLDFDQVLGLELVNVKKEQLPQNILELQEKINEARKEKNFEMSDKYRKELEDQGFIVEDTSSGTIVKKK</sequence>
<dbReference type="Proteomes" id="UP000178558">
    <property type="component" value="Unassembled WGS sequence"/>
</dbReference>
<dbReference type="GO" id="GO:0006423">
    <property type="term" value="P:cysteinyl-tRNA aminoacylation"/>
    <property type="evidence" value="ECO:0007669"/>
    <property type="project" value="UniProtKB-UniRule"/>
</dbReference>
<dbReference type="GO" id="GO:0005524">
    <property type="term" value="F:ATP binding"/>
    <property type="evidence" value="ECO:0007669"/>
    <property type="project" value="UniProtKB-UniRule"/>
</dbReference>
<evidence type="ECO:0000313" key="17">
    <source>
        <dbReference type="Proteomes" id="UP000178558"/>
    </source>
</evidence>
<comment type="caution">
    <text evidence="16">The sequence shown here is derived from an EMBL/GenBank/DDBJ whole genome shotgun (WGS) entry which is preliminary data.</text>
</comment>
<feature type="coiled-coil region" evidence="14">
    <location>
        <begin position="324"/>
        <end position="351"/>
    </location>
</feature>
<feature type="short sequence motif" description="'KMSKS' region" evidence="13">
    <location>
        <begin position="280"/>
        <end position="284"/>
    </location>
</feature>
<feature type="binding site" evidence="13">
    <location>
        <position position="252"/>
    </location>
    <ligand>
        <name>Zn(2+)</name>
        <dbReference type="ChEBI" id="CHEBI:29105"/>
    </ligand>
</feature>
<dbReference type="PANTHER" id="PTHR10890:SF3">
    <property type="entry name" value="CYSTEINE--TRNA LIGASE, CYTOPLASMIC"/>
    <property type="match status" value="1"/>
</dbReference>